<proteinExistence type="predicted"/>
<keyword evidence="2" id="KW-0547">Nucleotide-binding</keyword>
<dbReference type="Gene3D" id="3.40.50.300">
    <property type="entry name" value="P-loop containing nucleotide triphosphate hydrolases"/>
    <property type="match status" value="1"/>
</dbReference>
<organism evidence="5 6">
    <name type="scientific">Candidatus Kaiserbacteria bacterium RIFCSPHIGHO2_02_FULL_49_16</name>
    <dbReference type="NCBI Taxonomy" id="1798490"/>
    <lineage>
        <taxon>Bacteria</taxon>
        <taxon>Candidatus Kaiseribacteriota</taxon>
    </lineage>
</organism>
<reference evidence="5 6" key="1">
    <citation type="journal article" date="2016" name="Nat. Commun.">
        <title>Thousands of microbial genomes shed light on interconnected biogeochemical processes in an aquifer system.</title>
        <authorList>
            <person name="Anantharaman K."/>
            <person name="Brown C.T."/>
            <person name="Hug L.A."/>
            <person name="Sharon I."/>
            <person name="Castelle C.J."/>
            <person name="Probst A.J."/>
            <person name="Thomas B.C."/>
            <person name="Singh A."/>
            <person name="Wilkins M.J."/>
            <person name="Karaoz U."/>
            <person name="Brodie E.L."/>
            <person name="Williams K.H."/>
            <person name="Hubbard S.S."/>
            <person name="Banfield J.F."/>
        </authorList>
    </citation>
    <scope>NUCLEOTIDE SEQUENCE [LARGE SCALE GENOMIC DNA]</scope>
</reference>
<dbReference type="GO" id="GO:0005886">
    <property type="term" value="C:plasma membrane"/>
    <property type="evidence" value="ECO:0007669"/>
    <property type="project" value="TreeGrafter"/>
</dbReference>
<comment type="caution">
    <text evidence="5">The sequence shown here is derived from an EMBL/GenBank/DDBJ whole genome shotgun (WGS) entry which is preliminary data.</text>
</comment>
<dbReference type="EMBL" id="MFLD01000011">
    <property type="protein sequence ID" value="OGG60592.1"/>
    <property type="molecule type" value="Genomic_DNA"/>
</dbReference>
<feature type="domain" description="ABC transporter" evidence="4">
    <location>
        <begin position="5"/>
        <end position="245"/>
    </location>
</feature>
<dbReference type="GO" id="GO:0016887">
    <property type="term" value="F:ATP hydrolysis activity"/>
    <property type="evidence" value="ECO:0007669"/>
    <property type="project" value="InterPro"/>
</dbReference>
<dbReference type="InterPro" id="IPR017871">
    <property type="entry name" value="ABC_transporter-like_CS"/>
</dbReference>
<keyword evidence="3" id="KW-0067">ATP-binding</keyword>
<evidence type="ECO:0000313" key="6">
    <source>
        <dbReference type="Proteomes" id="UP000178042"/>
    </source>
</evidence>
<evidence type="ECO:0000313" key="5">
    <source>
        <dbReference type="EMBL" id="OGG60592.1"/>
    </source>
</evidence>
<dbReference type="InterPro" id="IPR017911">
    <property type="entry name" value="MacB-like_ATP-bd"/>
</dbReference>
<dbReference type="CDD" id="cd03255">
    <property type="entry name" value="ABC_MJ0796_LolCDE_FtsE"/>
    <property type="match status" value="1"/>
</dbReference>
<dbReference type="AlphaFoldDB" id="A0A1F6DHW6"/>
<dbReference type="InterPro" id="IPR003439">
    <property type="entry name" value="ABC_transporter-like_ATP-bd"/>
</dbReference>
<dbReference type="PROSITE" id="PS00211">
    <property type="entry name" value="ABC_TRANSPORTER_1"/>
    <property type="match status" value="1"/>
</dbReference>
<keyword evidence="1" id="KW-0813">Transport</keyword>
<dbReference type="InterPro" id="IPR003593">
    <property type="entry name" value="AAA+_ATPase"/>
</dbReference>
<name>A0A1F6DHW6_9BACT</name>
<dbReference type="InterPro" id="IPR015854">
    <property type="entry name" value="ABC_transpr_LolD-like"/>
</dbReference>
<sequence length="439" mass="49474">MSAIIKLENVDLWYDKGKPTEVQALKNVSLEIEKGDYVAFFGPSGCGKTTILYALSGIDHLKNGNIFVNGTNIAGLSNTELAIFRQTNIGIIFQQFNILPSLTVLQNVALPMSFVGKNPEESEREARILLKRLNMDEYADRYQFELSGGQQQRVGIARALANNPQVIVADEPLGNLDSVNAKNVLEFLRELNEKDGKTIIMVTHEAWSLRDVKTIHYMKDGIVTGTKKQTSQHTKADAISAHLANELDPAKTEMALLKNELSARVLSNFLLRGYSMDEIRRFEFHLKERLKGKIKTDEFEEILDRPFKEGGVGLWKGKAKRLAQYVEGIVEKRHDIHAVYQIIEKYPELPIRDEVKQIRDWILLDYKGAVSHEQALSIDQAISDRMRNFISSGQFTQVLDMPERKHGVGLSFRTAERLSEKMETIMSGAETIAGPLASL</sequence>
<dbReference type="Proteomes" id="UP000178042">
    <property type="component" value="Unassembled WGS sequence"/>
</dbReference>
<dbReference type="SMART" id="SM00382">
    <property type="entry name" value="AAA"/>
    <property type="match status" value="1"/>
</dbReference>
<dbReference type="PANTHER" id="PTHR24220">
    <property type="entry name" value="IMPORT ATP-BINDING PROTEIN"/>
    <property type="match status" value="1"/>
</dbReference>
<accession>A0A1F6DHW6</accession>
<dbReference type="PROSITE" id="PS50893">
    <property type="entry name" value="ABC_TRANSPORTER_2"/>
    <property type="match status" value="1"/>
</dbReference>
<dbReference type="GO" id="GO:0005524">
    <property type="term" value="F:ATP binding"/>
    <property type="evidence" value="ECO:0007669"/>
    <property type="project" value="UniProtKB-KW"/>
</dbReference>
<dbReference type="GO" id="GO:0098796">
    <property type="term" value="C:membrane protein complex"/>
    <property type="evidence" value="ECO:0007669"/>
    <property type="project" value="UniProtKB-ARBA"/>
</dbReference>
<dbReference type="InterPro" id="IPR027417">
    <property type="entry name" value="P-loop_NTPase"/>
</dbReference>
<dbReference type="GO" id="GO:0022857">
    <property type="term" value="F:transmembrane transporter activity"/>
    <property type="evidence" value="ECO:0007669"/>
    <property type="project" value="TreeGrafter"/>
</dbReference>
<dbReference type="Pfam" id="PF00005">
    <property type="entry name" value="ABC_tran"/>
    <property type="match status" value="1"/>
</dbReference>
<protein>
    <recommendedName>
        <fullName evidence="4">ABC transporter domain-containing protein</fullName>
    </recommendedName>
</protein>
<evidence type="ECO:0000256" key="2">
    <source>
        <dbReference type="ARBA" id="ARBA00022741"/>
    </source>
</evidence>
<dbReference type="SUPFAM" id="SSF52540">
    <property type="entry name" value="P-loop containing nucleoside triphosphate hydrolases"/>
    <property type="match status" value="1"/>
</dbReference>
<evidence type="ECO:0000256" key="1">
    <source>
        <dbReference type="ARBA" id="ARBA00022448"/>
    </source>
</evidence>
<dbReference type="FunFam" id="3.40.50.300:FF:000032">
    <property type="entry name" value="Export ABC transporter ATP-binding protein"/>
    <property type="match status" value="1"/>
</dbReference>
<evidence type="ECO:0000256" key="3">
    <source>
        <dbReference type="ARBA" id="ARBA00022840"/>
    </source>
</evidence>
<gene>
    <name evidence="5" type="ORF">A3C86_04845</name>
</gene>
<dbReference type="PANTHER" id="PTHR24220:SF86">
    <property type="entry name" value="ABC TRANSPORTER ABCH.1"/>
    <property type="match status" value="1"/>
</dbReference>
<evidence type="ECO:0000259" key="4">
    <source>
        <dbReference type="PROSITE" id="PS50893"/>
    </source>
</evidence>